<comment type="caution">
    <text evidence="1">The sequence shown here is derived from an EMBL/GenBank/DDBJ whole genome shotgun (WGS) entry which is preliminary data.</text>
</comment>
<dbReference type="Proteomes" id="UP000017837">
    <property type="component" value="Unassembled WGS sequence"/>
</dbReference>
<sequence>MISDRINARLSAPLAKFVARMVGEDGLYETPSEYIRDLIRRDMEKRNDIEMQANQLGEAVLQGYRDISAGRYIDSMGDFKSDMALFEKREAEGWK</sequence>
<evidence type="ECO:0008006" key="3">
    <source>
        <dbReference type="Google" id="ProtNLM"/>
    </source>
</evidence>
<dbReference type="EMBL" id="AWGB01000017">
    <property type="protein sequence ID" value="ESQ91366.1"/>
    <property type="molecule type" value="Genomic_DNA"/>
</dbReference>
<dbReference type="STRING" id="1121022.GCA_000376105_01114"/>
<dbReference type="PATRIC" id="fig|1121022.4.peg.2050"/>
<organism evidence="1 2">
    <name type="scientific">Asticcacaulis benevestitus DSM 16100 = ATCC BAA-896</name>
    <dbReference type="NCBI Taxonomy" id="1121022"/>
    <lineage>
        <taxon>Bacteria</taxon>
        <taxon>Pseudomonadati</taxon>
        <taxon>Pseudomonadota</taxon>
        <taxon>Alphaproteobacteria</taxon>
        <taxon>Caulobacterales</taxon>
        <taxon>Caulobacteraceae</taxon>
        <taxon>Asticcacaulis</taxon>
    </lineage>
</organism>
<dbReference type="SUPFAM" id="SSF47598">
    <property type="entry name" value="Ribbon-helix-helix"/>
    <property type="match status" value="1"/>
</dbReference>
<dbReference type="eggNOG" id="ENOG503467H">
    <property type="taxonomic scope" value="Bacteria"/>
</dbReference>
<name>V4PSQ4_9CAUL</name>
<evidence type="ECO:0000313" key="2">
    <source>
        <dbReference type="Proteomes" id="UP000017837"/>
    </source>
</evidence>
<protein>
    <recommendedName>
        <fullName evidence="3">CopG family transcriptional regulator</fullName>
    </recommendedName>
</protein>
<keyword evidence="2" id="KW-1185">Reference proteome</keyword>
<dbReference type="InterPro" id="IPR038296">
    <property type="entry name" value="ParD_sf"/>
</dbReference>
<dbReference type="InterPro" id="IPR010985">
    <property type="entry name" value="Ribbon_hlx_hlx"/>
</dbReference>
<gene>
    <name evidence="1" type="ORF">ABENE_10150</name>
</gene>
<dbReference type="Gene3D" id="6.10.10.120">
    <property type="entry name" value="Antitoxin ParD1-like"/>
    <property type="match status" value="1"/>
</dbReference>
<dbReference type="AlphaFoldDB" id="V4PSQ4"/>
<dbReference type="GO" id="GO:0006355">
    <property type="term" value="P:regulation of DNA-templated transcription"/>
    <property type="evidence" value="ECO:0007669"/>
    <property type="project" value="InterPro"/>
</dbReference>
<proteinExistence type="predicted"/>
<evidence type="ECO:0000313" key="1">
    <source>
        <dbReference type="EMBL" id="ESQ91366.1"/>
    </source>
</evidence>
<accession>V4PSQ4</accession>
<dbReference type="RefSeq" id="WP_018080779.1">
    <property type="nucleotide sequence ID" value="NZ_AQWM01000003.1"/>
</dbReference>
<reference evidence="1 2" key="1">
    <citation type="journal article" date="2014" name="Nature">
        <title>Sequential evolution of bacterial morphology by co-option of a developmental regulator.</title>
        <authorList>
            <person name="Jiang C."/>
            <person name="Brown P.J."/>
            <person name="Ducret A."/>
            <person name="Brun Y.V."/>
        </authorList>
    </citation>
    <scope>NUCLEOTIDE SEQUENCE [LARGE SCALE GENOMIC DNA]</scope>
    <source>
        <strain evidence="1 2">DSM 16100</strain>
    </source>
</reference>